<reference evidence="1 2" key="1">
    <citation type="submission" date="2016-10" db="EMBL/GenBank/DDBJ databases">
        <authorList>
            <person name="de Groot N.N."/>
        </authorList>
    </citation>
    <scope>NUCLEOTIDE SEQUENCE [LARGE SCALE GENOMIC DNA]</scope>
    <source>
        <strain evidence="1 2">D31d</strain>
    </source>
</reference>
<dbReference type="EMBL" id="FNRF01000004">
    <property type="protein sequence ID" value="SEA69720.1"/>
    <property type="molecule type" value="Genomic_DNA"/>
</dbReference>
<organism evidence="1 2">
    <name type="scientific">Xylanibacter ruminicola</name>
    <name type="common">Prevotella ruminicola</name>
    <dbReference type="NCBI Taxonomy" id="839"/>
    <lineage>
        <taxon>Bacteria</taxon>
        <taxon>Pseudomonadati</taxon>
        <taxon>Bacteroidota</taxon>
        <taxon>Bacteroidia</taxon>
        <taxon>Bacteroidales</taxon>
        <taxon>Prevotellaceae</taxon>
        <taxon>Xylanibacter</taxon>
    </lineage>
</organism>
<evidence type="ECO:0000313" key="1">
    <source>
        <dbReference type="EMBL" id="SEA69720.1"/>
    </source>
</evidence>
<sequence length="897" mass="105324">MTDLKIRDLNYDEAKKISRTDGDLLVTEWYQKVSQMEKINKPYQKLIDRLKQDAPELLGVSNEAPLEPLKDLLEKIQVSKLAYFTDDNHKKLVCKETMPDRKIYTLWDLHQWKKPAGPKKRFIDDFMYFKNLLENQCAELLERIAAIEKEYYLPAHYNENDSLYSNIRQAMAELIELKIDGKAVKLGNDTLTQVLYSHFVEKLPWADVVNKLGNKDFYLKDIERSFVLNMLHGNKLNGNISLHKKIINKFLYFEENCVFESETKVLSVTGNVEPELLSLAKCDIIELKDGIRFFVPDSNKGIYSEVWKSIWNALNKNAIIPVQRDDIFDMVEEELSSSNISYDISFINNILTCDEIVDLLPNDMIQLADSFLDDTKRVARLLYQNAPSQYDKKHLEAIFKENYHRIPSCTYSRLSEFGVSCTGQMWYYGTPMEPIKNKIEEFALDKKHFYYADLEKYLISENYTIPKSIRNKITEICQVDTKDNMHFCHKDFVDDFSSDYTWRKTTNTGLANWVLNQTNNLLQGKDSVLLSDVIDYIETQAKDTENEYRIRERCSNYLKQYSGDNQPFLIDGSSLKRNPKCYDSTDFETIGRRGNYPFYKQIRSFIAYEIKKAQDGKMLLTDVVSLAEKSFGTDNVNRRTVERALENQYLQPIDIELVNEKGNKYVVWTASDVKAEPTYQVVASQSSQDVEVVKQVVDPQPRRSIQYREEIDWGKLSTSLKSELYFYDVWMGREGYNIDKGVDKFLAFIKRSSNKNLSRVLPQNLYEYWFAGTDAFDRENYVRNLSIFYEALLADMYLRKYDKKIHKKGLYDWADEFDMAHKLSFYNNSKGFDRILTNLYHMRNKLAHGDGSWRCYRIKFARYSKHNCRLCCTLRLYNSQVLRLELQHILFQESAQS</sequence>
<gene>
    <name evidence="1" type="ORF">SAMN05216462_2215</name>
</gene>
<accession>A0A1H4DB90</accession>
<evidence type="ECO:0000313" key="2">
    <source>
        <dbReference type="Proteomes" id="UP000182257"/>
    </source>
</evidence>
<dbReference type="RefSeq" id="WP_074761587.1">
    <property type="nucleotide sequence ID" value="NZ_FNRF01000004.1"/>
</dbReference>
<dbReference type="AlphaFoldDB" id="A0A1H4DB90"/>
<protein>
    <recommendedName>
        <fullName evidence="3">Apea-like HEPN domain-containing protein</fullName>
    </recommendedName>
</protein>
<evidence type="ECO:0008006" key="3">
    <source>
        <dbReference type="Google" id="ProtNLM"/>
    </source>
</evidence>
<dbReference type="Proteomes" id="UP000182257">
    <property type="component" value="Unassembled WGS sequence"/>
</dbReference>
<name>A0A1H4DB90_XYLRU</name>
<proteinExistence type="predicted"/>